<evidence type="ECO:0000259" key="14">
    <source>
        <dbReference type="PROSITE" id="PS50805"/>
    </source>
</evidence>
<protein>
    <submittedName>
        <fullName evidence="15">Uncharacterized protein</fullName>
    </submittedName>
</protein>
<evidence type="ECO:0000256" key="11">
    <source>
        <dbReference type="ARBA" id="ARBA00023242"/>
    </source>
</evidence>
<dbReference type="FunFam" id="3.30.160.60:FF:000290">
    <property type="entry name" value="Zinc finger protein 697 isoform X1"/>
    <property type="match status" value="1"/>
</dbReference>
<feature type="domain" description="C2H2-type" evidence="13">
    <location>
        <begin position="175"/>
        <end position="198"/>
    </location>
</feature>
<proteinExistence type="inferred from homology"/>
<dbReference type="Gene3D" id="6.10.140.140">
    <property type="match status" value="1"/>
</dbReference>
<feature type="domain" description="C2H2-type" evidence="13">
    <location>
        <begin position="147"/>
        <end position="174"/>
    </location>
</feature>
<keyword evidence="4" id="KW-0479">Metal-binding</keyword>
<dbReference type="GO" id="GO:0005634">
    <property type="term" value="C:nucleus"/>
    <property type="evidence" value="ECO:0007669"/>
    <property type="project" value="UniProtKB-SubCell"/>
</dbReference>
<keyword evidence="16" id="KW-1185">Reference proteome</keyword>
<evidence type="ECO:0000256" key="9">
    <source>
        <dbReference type="ARBA" id="ARBA00023015"/>
    </source>
</evidence>
<feature type="non-terminal residue" evidence="15">
    <location>
        <position position="198"/>
    </location>
</feature>
<dbReference type="EMBL" id="JBBHLL010000897">
    <property type="protein sequence ID" value="KAK7797107.1"/>
    <property type="molecule type" value="Genomic_DNA"/>
</dbReference>
<evidence type="ECO:0000259" key="13">
    <source>
        <dbReference type="PROSITE" id="PS50157"/>
    </source>
</evidence>
<name>A0AAW0H3C5_MYOGA</name>
<evidence type="ECO:0000256" key="7">
    <source>
        <dbReference type="ARBA" id="ARBA00022833"/>
    </source>
</evidence>
<dbReference type="SUPFAM" id="SSF57667">
    <property type="entry name" value="beta-beta-alpha zinc fingers"/>
    <property type="match status" value="1"/>
</dbReference>
<dbReference type="GO" id="GO:0006355">
    <property type="term" value="P:regulation of DNA-templated transcription"/>
    <property type="evidence" value="ECO:0007669"/>
    <property type="project" value="InterPro"/>
</dbReference>
<dbReference type="PROSITE" id="PS00028">
    <property type="entry name" value="ZINC_FINGER_C2H2_1"/>
    <property type="match status" value="2"/>
</dbReference>
<dbReference type="PANTHER" id="PTHR23232:SF158">
    <property type="entry name" value="KRAB DOMAIN-CONTAINING PROTEIN 5"/>
    <property type="match status" value="1"/>
</dbReference>
<comment type="similarity">
    <text evidence="2">Belongs to the krueppel C2H2-type zinc-finger protein family.</text>
</comment>
<feature type="domain" description="KRAB" evidence="14">
    <location>
        <begin position="3"/>
        <end position="74"/>
    </location>
</feature>
<dbReference type="SMART" id="SM00355">
    <property type="entry name" value="ZnF_C2H2"/>
    <property type="match status" value="2"/>
</dbReference>
<dbReference type="SUPFAM" id="SSF109640">
    <property type="entry name" value="KRAB domain (Kruppel-associated box)"/>
    <property type="match status" value="1"/>
</dbReference>
<keyword evidence="6 12" id="KW-0863">Zinc-finger</keyword>
<dbReference type="InterPro" id="IPR001909">
    <property type="entry name" value="KRAB"/>
</dbReference>
<sequence length="198" mass="23062">GILTFQDVAIDFSPDEWDCLDFVQRTLYRDVMLENYSNMVSVGCSVSKPDLINSLEQSKEPWNVNVGEKEGNEQVFYFHQTQDQFSQENGQDPIQKLLSAHDQKQEKHYVNNQNEESQNNYMECGRCLNRCACLTIHKGINPKEKVYKCKDCGKSFTHHANLQAHWRIHTGEKPFTCQVCLKSFTQVSDLHRHHRVHT</sequence>
<keyword evidence="11" id="KW-0539">Nucleus</keyword>
<evidence type="ECO:0000313" key="16">
    <source>
        <dbReference type="Proteomes" id="UP001488838"/>
    </source>
</evidence>
<feature type="non-terminal residue" evidence="15">
    <location>
        <position position="1"/>
    </location>
</feature>
<dbReference type="AlphaFoldDB" id="A0AAW0H3C5"/>
<keyword evidence="9" id="KW-0805">Transcription regulation</keyword>
<dbReference type="CDD" id="cd07765">
    <property type="entry name" value="KRAB_A-box"/>
    <property type="match status" value="1"/>
</dbReference>
<dbReference type="Proteomes" id="UP001488838">
    <property type="component" value="Unassembled WGS sequence"/>
</dbReference>
<keyword evidence="7" id="KW-0862">Zinc</keyword>
<gene>
    <name evidence="15" type="ORF">U0070_022502</name>
</gene>
<evidence type="ECO:0000256" key="10">
    <source>
        <dbReference type="ARBA" id="ARBA00023163"/>
    </source>
</evidence>
<dbReference type="GO" id="GO:0008270">
    <property type="term" value="F:zinc ion binding"/>
    <property type="evidence" value="ECO:0007669"/>
    <property type="project" value="UniProtKB-KW"/>
</dbReference>
<evidence type="ECO:0000256" key="12">
    <source>
        <dbReference type="PROSITE-ProRule" id="PRU00042"/>
    </source>
</evidence>
<evidence type="ECO:0000256" key="5">
    <source>
        <dbReference type="ARBA" id="ARBA00022737"/>
    </source>
</evidence>
<keyword evidence="5" id="KW-0677">Repeat</keyword>
<evidence type="ECO:0000256" key="6">
    <source>
        <dbReference type="ARBA" id="ARBA00022771"/>
    </source>
</evidence>
<dbReference type="SMART" id="SM00349">
    <property type="entry name" value="KRAB"/>
    <property type="match status" value="1"/>
</dbReference>
<dbReference type="Gene3D" id="3.30.160.60">
    <property type="entry name" value="Classic Zinc Finger"/>
    <property type="match status" value="2"/>
</dbReference>
<keyword evidence="8" id="KW-0832">Ubl conjugation</keyword>
<dbReference type="PANTHER" id="PTHR23232">
    <property type="entry name" value="KRAB DOMAIN C2H2 ZINC FINGER"/>
    <property type="match status" value="1"/>
</dbReference>
<keyword evidence="10" id="KW-0804">Transcription</keyword>
<dbReference type="PROSITE" id="PS50805">
    <property type="entry name" value="KRAB"/>
    <property type="match status" value="1"/>
</dbReference>
<dbReference type="InterPro" id="IPR013087">
    <property type="entry name" value="Znf_C2H2_type"/>
</dbReference>
<dbReference type="InterPro" id="IPR050169">
    <property type="entry name" value="Krueppel_C2H2_ZnF"/>
</dbReference>
<organism evidence="15 16">
    <name type="scientific">Myodes glareolus</name>
    <name type="common">Bank vole</name>
    <name type="synonym">Clethrionomys glareolus</name>
    <dbReference type="NCBI Taxonomy" id="447135"/>
    <lineage>
        <taxon>Eukaryota</taxon>
        <taxon>Metazoa</taxon>
        <taxon>Chordata</taxon>
        <taxon>Craniata</taxon>
        <taxon>Vertebrata</taxon>
        <taxon>Euteleostomi</taxon>
        <taxon>Mammalia</taxon>
        <taxon>Eutheria</taxon>
        <taxon>Euarchontoglires</taxon>
        <taxon>Glires</taxon>
        <taxon>Rodentia</taxon>
        <taxon>Myomorpha</taxon>
        <taxon>Muroidea</taxon>
        <taxon>Cricetidae</taxon>
        <taxon>Arvicolinae</taxon>
        <taxon>Myodes</taxon>
    </lineage>
</organism>
<dbReference type="InterPro" id="IPR036051">
    <property type="entry name" value="KRAB_dom_sf"/>
</dbReference>
<accession>A0AAW0H3C5</accession>
<evidence type="ECO:0000256" key="1">
    <source>
        <dbReference type="ARBA" id="ARBA00004123"/>
    </source>
</evidence>
<keyword evidence="3" id="KW-1017">Isopeptide bond</keyword>
<comment type="caution">
    <text evidence="15">The sequence shown here is derived from an EMBL/GenBank/DDBJ whole genome shotgun (WGS) entry which is preliminary data.</text>
</comment>
<evidence type="ECO:0000256" key="8">
    <source>
        <dbReference type="ARBA" id="ARBA00022843"/>
    </source>
</evidence>
<reference evidence="15 16" key="1">
    <citation type="journal article" date="2023" name="bioRxiv">
        <title>Conserved and derived expression patterns and positive selection on dental genes reveal complex evolutionary context of ever-growing rodent molars.</title>
        <authorList>
            <person name="Calamari Z.T."/>
            <person name="Song A."/>
            <person name="Cohen E."/>
            <person name="Akter M."/>
            <person name="Roy R.D."/>
            <person name="Hallikas O."/>
            <person name="Christensen M.M."/>
            <person name="Li P."/>
            <person name="Marangoni P."/>
            <person name="Jernvall J."/>
            <person name="Klein O.D."/>
        </authorList>
    </citation>
    <scope>NUCLEOTIDE SEQUENCE [LARGE SCALE GENOMIC DNA]</scope>
    <source>
        <strain evidence="15">V071</strain>
    </source>
</reference>
<dbReference type="Pfam" id="PF01352">
    <property type="entry name" value="KRAB"/>
    <property type="match status" value="1"/>
</dbReference>
<evidence type="ECO:0000256" key="4">
    <source>
        <dbReference type="ARBA" id="ARBA00022723"/>
    </source>
</evidence>
<dbReference type="FunFam" id="3.30.160.60:FF:000951">
    <property type="entry name" value="Zinc finger protein 8"/>
    <property type="match status" value="1"/>
</dbReference>
<evidence type="ECO:0000256" key="3">
    <source>
        <dbReference type="ARBA" id="ARBA00022499"/>
    </source>
</evidence>
<evidence type="ECO:0000313" key="15">
    <source>
        <dbReference type="EMBL" id="KAK7797107.1"/>
    </source>
</evidence>
<evidence type="ECO:0000256" key="2">
    <source>
        <dbReference type="ARBA" id="ARBA00006991"/>
    </source>
</evidence>
<dbReference type="PROSITE" id="PS50157">
    <property type="entry name" value="ZINC_FINGER_C2H2_2"/>
    <property type="match status" value="2"/>
</dbReference>
<dbReference type="Pfam" id="PF00096">
    <property type="entry name" value="zf-C2H2"/>
    <property type="match status" value="2"/>
</dbReference>
<dbReference type="InterPro" id="IPR036236">
    <property type="entry name" value="Znf_C2H2_sf"/>
</dbReference>
<comment type="subcellular location">
    <subcellularLocation>
        <location evidence="1">Nucleus</location>
    </subcellularLocation>
</comment>